<dbReference type="EMBL" id="DS469663">
    <property type="protein sequence ID" value="EDO36716.1"/>
    <property type="molecule type" value="Genomic_DNA"/>
</dbReference>
<keyword evidence="2" id="KW-0472">Membrane</keyword>
<keyword evidence="2" id="KW-1133">Transmembrane helix</keyword>
<feature type="compositionally biased region" description="Low complexity" evidence="1">
    <location>
        <begin position="104"/>
        <end position="146"/>
    </location>
</feature>
<accession>A7SHU8</accession>
<evidence type="ECO:0000313" key="4">
    <source>
        <dbReference type="EMBL" id="EDO36716.1"/>
    </source>
</evidence>
<reference evidence="4 5" key="1">
    <citation type="journal article" date="2007" name="Science">
        <title>Sea anemone genome reveals ancestral eumetazoan gene repertoire and genomic organization.</title>
        <authorList>
            <person name="Putnam N.H."/>
            <person name="Srivastava M."/>
            <person name="Hellsten U."/>
            <person name="Dirks B."/>
            <person name="Chapman J."/>
            <person name="Salamov A."/>
            <person name="Terry A."/>
            <person name="Shapiro H."/>
            <person name="Lindquist E."/>
            <person name="Kapitonov V.V."/>
            <person name="Jurka J."/>
            <person name="Genikhovich G."/>
            <person name="Grigoriev I.V."/>
            <person name="Lucas S.M."/>
            <person name="Steele R.E."/>
            <person name="Finnerty J.R."/>
            <person name="Technau U."/>
            <person name="Martindale M.Q."/>
            <person name="Rokhsar D.S."/>
        </authorList>
    </citation>
    <scope>NUCLEOTIDE SEQUENCE [LARGE SCALE GENOMIC DNA]</scope>
    <source>
        <strain evidence="5">CH2 X CH6</strain>
    </source>
</reference>
<protein>
    <submittedName>
        <fullName evidence="4">Uncharacterized protein</fullName>
    </submittedName>
</protein>
<feature type="transmembrane region" description="Helical" evidence="2">
    <location>
        <begin position="189"/>
        <end position="210"/>
    </location>
</feature>
<organism evidence="4 5">
    <name type="scientific">Nematostella vectensis</name>
    <name type="common">Starlet sea anemone</name>
    <dbReference type="NCBI Taxonomy" id="45351"/>
    <lineage>
        <taxon>Eukaryota</taxon>
        <taxon>Metazoa</taxon>
        <taxon>Cnidaria</taxon>
        <taxon>Anthozoa</taxon>
        <taxon>Hexacorallia</taxon>
        <taxon>Actiniaria</taxon>
        <taxon>Edwardsiidae</taxon>
        <taxon>Nematostella</taxon>
    </lineage>
</organism>
<dbReference type="HOGENOM" id="CLU_1211039_0_0_1"/>
<dbReference type="Proteomes" id="UP000001593">
    <property type="component" value="Unassembled WGS sequence"/>
</dbReference>
<feature type="compositionally biased region" description="Polar residues" evidence="1">
    <location>
        <begin position="147"/>
        <end position="157"/>
    </location>
</feature>
<dbReference type="AlphaFoldDB" id="A7SHU8"/>
<dbReference type="OMA" id="HISQHEL"/>
<evidence type="ECO:0000256" key="3">
    <source>
        <dbReference type="SAM" id="SignalP"/>
    </source>
</evidence>
<proteinExistence type="predicted"/>
<feature type="region of interest" description="Disordered" evidence="1">
    <location>
        <begin position="104"/>
        <end position="157"/>
    </location>
</feature>
<gene>
    <name evidence="4" type="ORF">NEMVEDRAFT_v1g245366</name>
</gene>
<dbReference type="InParanoid" id="A7SHU8"/>
<evidence type="ECO:0000313" key="5">
    <source>
        <dbReference type="Proteomes" id="UP000001593"/>
    </source>
</evidence>
<keyword evidence="3" id="KW-0732">Signal</keyword>
<keyword evidence="2" id="KW-0812">Transmembrane</keyword>
<feature type="signal peptide" evidence="3">
    <location>
        <begin position="1"/>
        <end position="27"/>
    </location>
</feature>
<sequence>MASYVGFLFVWLATFASVGVFTAKARSNETGNLEAYRKENEISTSKVVVRKSALITQSTTCLSGIGWQSTPVASLWSSPSLAYLSTAAQVSTSVLPSISTSASHTASSSSVVPSASVTHTPLPTVTPTTPTVTPTAPNVTAIPTTASTESPANGTTSMPTTIAPSPTKKGDHSSHISQHELDAQIRYKWVAVTFCLLFAVGFVVMTIMFMRQRKMYHEMEGDGSLSRLI</sequence>
<evidence type="ECO:0000256" key="1">
    <source>
        <dbReference type="SAM" id="MobiDB-lite"/>
    </source>
</evidence>
<keyword evidence="5" id="KW-1185">Reference proteome</keyword>
<evidence type="ECO:0000256" key="2">
    <source>
        <dbReference type="SAM" id="Phobius"/>
    </source>
</evidence>
<name>A7SHU8_NEMVE</name>
<feature type="chain" id="PRO_5002715272" evidence="3">
    <location>
        <begin position="28"/>
        <end position="229"/>
    </location>
</feature>